<dbReference type="EMBL" id="GL984289">
    <property type="protein sequence ID" value="EGR28128.1"/>
    <property type="molecule type" value="Genomic_DNA"/>
</dbReference>
<keyword evidence="5 6" id="KW-0472">Membrane</keyword>
<dbReference type="RefSeq" id="XP_004027473.1">
    <property type="nucleotide sequence ID" value="XM_004027424.1"/>
</dbReference>
<evidence type="ECO:0000256" key="5">
    <source>
        <dbReference type="ARBA" id="ARBA00023136"/>
    </source>
</evidence>
<evidence type="ECO:0000256" key="6">
    <source>
        <dbReference type="RuleBase" id="RU361264"/>
    </source>
</evidence>
<dbReference type="GO" id="GO:0006888">
    <property type="term" value="P:endoplasmic reticulum to Golgi vesicle-mediated transport"/>
    <property type="evidence" value="ECO:0007669"/>
    <property type="project" value="InterPro"/>
</dbReference>
<feature type="domain" description="Yip1" evidence="7">
    <location>
        <begin position="42"/>
        <end position="161"/>
    </location>
</feature>
<dbReference type="GO" id="GO:0000139">
    <property type="term" value="C:Golgi membrane"/>
    <property type="evidence" value="ECO:0007669"/>
    <property type="project" value="UniProtKB-SubCell"/>
</dbReference>
<evidence type="ECO:0000256" key="1">
    <source>
        <dbReference type="ARBA" id="ARBA00004141"/>
    </source>
</evidence>
<dbReference type="FunCoup" id="G0R322">
    <property type="interactions" value="110"/>
</dbReference>
<dbReference type="Pfam" id="PF04893">
    <property type="entry name" value="Yip1"/>
    <property type="match status" value="1"/>
</dbReference>
<evidence type="ECO:0000313" key="9">
    <source>
        <dbReference type="Proteomes" id="UP000008983"/>
    </source>
</evidence>
<name>G0R322_ICHMU</name>
<comment type="similarity">
    <text evidence="2 6">Belongs to the YIP1 family.</text>
</comment>
<reference evidence="8 9" key="1">
    <citation type="submission" date="2011-07" db="EMBL/GenBank/DDBJ databases">
        <authorList>
            <person name="Coyne R."/>
            <person name="Brami D."/>
            <person name="Johnson J."/>
            <person name="Hostetler J."/>
            <person name="Hannick L."/>
            <person name="Clark T."/>
            <person name="Cassidy-Hanley D."/>
            <person name="Inman J."/>
        </authorList>
    </citation>
    <scope>NUCLEOTIDE SEQUENCE [LARGE SCALE GENOMIC DNA]</scope>
    <source>
        <strain evidence="8 9">G5</strain>
    </source>
</reference>
<feature type="transmembrane region" description="Helical" evidence="6">
    <location>
        <begin position="84"/>
        <end position="104"/>
    </location>
</feature>
<dbReference type="AlphaFoldDB" id="G0R322"/>
<comment type="caution">
    <text evidence="6">Lacks conserved residue(s) required for the propagation of feature annotation.</text>
</comment>
<dbReference type="STRING" id="857967.G0R322"/>
<keyword evidence="3 6" id="KW-0812">Transmembrane</keyword>
<dbReference type="OMA" id="GETHEIM"/>
<accession>G0R322</accession>
<keyword evidence="4 6" id="KW-1133">Transmembrane helix</keyword>
<evidence type="ECO:0000256" key="4">
    <source>
        <dbReference type="ARBA" id="ARBA00022989"/>
    </source>
</evidence>
<sequence length="186" mass="21675">MKISILKNKIKKIRDLRMIGYKLKYVLFPKMREEEKQNKSLRNWDLWGPLLLCLSLAMYKYIIEIQKIYVIKKRTLSIASSQQAEKVFAIIFILIWSGAVVITLNAKLLGGKISFFQSVCVLGYCIFPINIASFINLFIPETKDIFILIKAGICFMSFIWSTKGNQIYFLFLIKNSICTFHEYSCK</sequence>
<keyword evidence="9" id="KW-1185">Reference proteome</keyword>
<dbReference type="GeneID" id="14904209"/>
<evidence type="ECO:0000256" key="2">
    <source>
        <dbReference type="ARBA" id="ARBA00010596"/>
    </source>
</evidence>
<dbReference type="PANTHER" id="PTHR21236">
    <property type="entry name" value="GOLGI MEMBRANE PROTEIN YIP1"/>
    <property type="match status" value="1"/>
</dbReference>
<dbReference type="InParanoid" id="G0R322"/>
<dbReference type="GO" id="GO:0005802">
    <property type="term" value="C:trans-Golgi network"/>
    <property type="evidence" value="ECO:0007669"/>
    <property type="project" value="TreeGrafter"/>
</dbReference>
<proteinExistence type="inferred from homology"/>
<evidence type="ECO:0000259" key="7">
    <source>
        <dbReference type="Pfam" id="PF04893"/>
    </source>
</evidence>
<feature type="transmembrane region" description="Helical" evidence="6">
    <location>
        <begin position="116"/>
        <end position="138"/>
    </location>
</feature>
<feature type="transmembrane region" description="Helical" evidence="6">
    <location>
        <begin position="46"/>
        <end position="63"/>
    </location>
</feature>
<protein>
    <recommendedName>
        <fullName evidence="6">Protein YIPF</fullName>
    </recommendedName>
</protein>
<dbReference type="InterPro" id="IPR045231">
    <property type="entry name" value="Yip1/4-like"/>
</dbReference>
<dbReference type="OrthoDB" id="411251at2759"/>
<dbReference type="Proteomes" id="UP000008983">
    <property type="component" value="Unassembled WGS sequence"/>
</dbReference>
<evidence type="ECO:0000256" key="3">
    <source>
        <dbReference type="ARBA" id="ARBA00022692"/>
    </source>
</evidence>
<evidence type="ECO:0000313" key="8">
    <source>
        <dbReference type="EMBL" id="EGR28128.1"/>
    </source>
</evidence>
<dbReference type="PANTHER" id="PTHR21236:SF1">
    <property type="entry name" value="PROTEIN YIPF6"/>
    <property type="match status" value="1"/>
</dbReference>
<feature type="transmembrane region" description="Helical" evidence="6">
    <location>
        <begin position="145"/>
        <end position="162"/>
    </location>
</feature>
<gene>
    <name evidence="8" type="ORF">IMG5_182650</name>
</gene>
<dbReference type="InterPro" id="IPR006977">
    <property type="entry name" value="Yip1_dom"/>
</dbReference>
<organism evidence="8 9">
    <name type="scientific">Ichthyophthirius multifiliis</name>
    <name type="common">White spot disease agent</name>
    <name type="synonym">Ich</name>
    <dbReference type="NCBI Taxonomy" id="5932"/>
    <lineage>
        <taxon>Eukaryota</taxon>
        <taxon>Sar</taxon>
        <taxon>Alveolata</taxon>
        <taxon>Ciliophora</taxon>
        <taxon>Intramacronucleata</taxon>
        <taxon>Oligohymenophorea</taxon>
        <taxon>Hymenostomatida</taxon>
        <taxon>Ophryoglenina</taxon>
        <taxon>Ichthyophthirius</taxon>
    </lineage>
</organism>
<dbReference type="eggNOG" id="KOG2946">
    <property type="taxonomic scope" value="Eukaryota"/>
</dbReference>
<comment type="subcellular location">
    <subcellularLocation>
        <location evidence="6">Golgi apparatus membrane</location>
        <topology evidence="6">Multi-pass membrane protein</topology>
    </subcellularLocation>
    <subcellularLocation>
        <location evidence="1">Membrane</location>
        <topology evidence="1">Multi-pass membrane protein</topology>
    </subcellularLocation>
</comment>